<keyword evidence="2" id="KW-1185">Reference proteome</keyword>
<name>A0A919IZF1_9ACTN</name>
<protein>
    <submittedName>
        <fullName evidence="1">Uncharacterized protein</fullName>
    </submittedName>
</protein>
<proteinExistence type="predicted"/>
<dbReference type="AlphaFoldDB" id="A0A919IZF1"/>
<gene>
    <name evidence="1" type="ORF">Acy02nite_88110</name>
</gene>
<reference evidence="1" key="1">
    <citation type="submission" date="2021-01" db="EMBL/GenBank/DDBJ databases">
        <title>Whole genome shotgun sequence of Actinoplanes cyaneus NBRC 14990.</title>
        <authorList>
            <person name="Komaki H."/>
            <person name="Tamura T."/>
        </authorList>
    </citation>
    <scope>NUCLEOTIDE SEQUENCE</scope>
    <source>
        <strain evidence="1">NBRC 14990</strain>
    </source>
</reference>
<dbReference type="EMBL" id="BOMH01000088">
    <property type="protein sequence ID" value="GID70930.1"/>
    <property type="molecule type" value="Genomic_DNA"/>
</dbReference>
<comment type="caution">
    <text evidence="1">The sequence shown here is derived from an EMBL/GenBank/DDBJ whole genome shotgun (WGS) entry which is preliminary data.</text>
</comment>
<evidence type="ECO:0000313" key="2">
    <source>
        <dbReference type="Proteomes" id="UP000619479"/>
    </source>
</evidence>
<organism evidence="1 2">
    <name type="scientific">Actinoplanes cyaneus</name>
    <dbReference type="NCBI Taxonomy" id="52696"/>
    <lineage>
        <taxon>Bacteria</taxon>
        <taxon>Bacillati</taxon>
        <taxon>Actinomycetota</taxon>
        <taxon>Actinomycetes</taxon>
        <taxon>Micromonosporales</taxon>
        <taxon>Micromonosporaceae</taxon>
        <taxon>Actinoplanes</taxon>
    </lineage>
</organism>
<accession>A0A919IZF1</accession>
<dbReference type="Proteomes" id="UP000619479">
    <property type="component" value="Unassembled WGS sequence"/>
</dbReference>
<evidence type="ECO:0000313" key="1">
    <source>
        <dbReference type="EMBL" id="GID70930.1"/>
    </source>
</evidence>
<sequence>MTPTGFLAEAALAYARRARPAGLEPVREQLRLLQLDLFETAAATGRISADLHDGVAVFAVSGVVPQALERVVRLCEQRLDVLDDIIDRIDGRLR</sequence>